<evidence type="ECO:0000256" key="1">
    <source>
        <dbReference type="SAM" id="Phobius"/>
    </source>
</evidence>
<keyword evidence="1" id="KW-0812">Transmembrane</keyword>
<comment type="caution">
    <text evidence="2">The sequence shown here is derived from an EMBL/GenBank/DDBJ whole genome shotgun (WGS) entry which is preliminary data.</text>
</comment>
<evidence type="ECO:0000313" key="2">
    <source>
        <dbReference type="EMBL" id="PZN70485.1"/>
    </source>
</evidence>
<dbReference type="AlphaFoldDB" id="A0A2W4QDS8"/>
<protein>
    <submittedName>
        <fullName evidence="2">Uncharacterized protein</fullName>
    </submittedName>
</protein>
<gene>
    <name evidence="2" type="ORF">DM484_28435</name>
</gene>
<dbReference type="Proteomes" id="UP000249396">
    <property type="component" value="Unassembled WGS sequence"/>
</dbReference>
<keyword evidence="1" id="KW-1133">Transmembrane helix</keyword>
<evidence type="ECO:0000313" key="3">
    <source>
        <dbReference type="Proteomes" id="UP000249396"/>
    </source>
</evidence>
<accession>A0A2W4QDS8</accession>
<keyword evidence="1" id="KW-0472">Membrane</keyword>
<reference evidence="2 3" key="1">
    <citation type="journal article" date="2018" name="Aquat. Microb. Ecol.">
        <title>Gammaproteobacterial methanotrophs dominate.</title>
        <authorList>
            <person name="Rissanen A.J."/>
            <person name="Saarenheimo J."/>
            <person name="Tiirola M."/>
            <person name="Peura S."/>
            <person name="Aalto S.L."/>
            <person name="Karvinen A."/>
            <person name="Nykanen H."/>
        </authorList>
    </citation>
    <scope>NUCLEOTIDE SEQUENCE [LARGE SCALE GENOMIC DNA]</scope>
    <source>
        <strain evidence="2">AMbin10</strain>
    </source>
</reference>
<feature type="transmembrane region" description="Helical" evidence="1">
    <location>
        <begin position="78"/>
        <end position="99"/>
    </location>
</feature>
<proteinExistence type="predicted"/>
<dbReference type="EMBL" id="QJPH01000555">
    <property type="protein sequence ID" value="PZN70485.1"/>
    <property type="molecule type" value="Genomic_DNA"/>
</dbReference>
<feature type="transmembrane region" description="Helical" evidence="1">
    <location>
        <begin position="47"/>
        <end position="66"/>
    </location>
</feature>
<feature type="transmembrane region" description="Helical" evidence="1">
    <location>
        <begin position="14"/>
        <end position="35"/>
    </location>
</feature>
<dbReference type="PROSITE" id="PS51257">
    <property type="entry name" value="PROKAR_LIPOPROTEIN"/>
    <property type="match status" value="1"/>
</dbReference>
<organism evidence="2 3">
    <name type="scientific">Candidatus Methylumidiphilus alinenensis</name>
    <dbReference type="NCBI Taxonomy" id="2202197"/>
    <lineage>
        <taxon>Bacteria</taxon>
        <taxon>Pseudomonadati</taxon>
        <taxon>Pseudomonadota</taxon>
        <taxon>Gammaproteobacteria</taxon>
        <taxon>Methylococcales</taxon>
        <taxon>Candidatus Methylumidiphilus</taxon>
    </lineage>
</organism>
<sequence length="102" mass="11066">MSNEKPNNDLSHHILPNSATMVGACIMVISIVKSLHPNLANYLIDKALAIDSVLFMVSALLSFSSIRAGRSSDSLERWAEVVFLLGLGSMTVITLLFSFEIA</sequence>
<name>A0A2W4QDS8_9GAMM</name>